<reference evidence="4 5" key="1">
    <citation type="submission" date="2018-08" db="EMBL/GenBank/DDBJ databases">
        <title>The draft genome squence of Brumimicrobium sp. N62.</title>
        <authorList>
            <person name="Du Z.-J."/>
            <person name="Luo H.-R."/>
        </authorList>
    </citation>
    <scope>NUCLEOTIDE SEQUENCE [LARGE SCALE GENOMIC DNA]</scope>
    <source>
        <strain evidence="4 5">N62</strain>
    </source>
</reference>
<dbReference type="OrthoDB" id="1113525at2"/>
<dbReference type="Gene3D" id="2.60.120.200">
    <property type="match status" value="2"/>
</dbReference>
<dbReference type="SUPFAM" id="SSF49265">
    <property type="entry name" value="Fibronectin type III"/>
    <property type="match status" value="1"/>
</dbReference>
<feature type="signal peptide" evidence="2">
    <location>
        <begin position="1"/>
        <end position="23"/>
    </location>
</feature>
<sequence length="762" mass="82539">MKKLSINLLCSICILLFSFYTYSQTTFNVPEILYYKFDQSGTMVTNHANPGSSGSGTINGSLSQSGIGQFGSALEGSGVSGTTNYINTNYSTSLTGDWTISFWVNMNEPSGTRYIFGDATAGSFRCFAGGVAPTDGLVLRGTGWTDLEIPNVLGVTGGSVVTITYTASTGMSEVFVDGVSVNSEVQSTNLTISGSNFSVGSYGGSSNTGLDGQMDEFRLYNRALSVAEISSTYNQTLPLNIVCGVITNTSFSNVTATSFDFTWDHGSGNDDYIFEYGPAGFTPGTGLQSTGTITGTSTTESITGLTPNTDYSVIITENCNNGNDDYTLGPISIRTACGVEVAPFYEGFNSAAQPTCWENLSSDPSTSVNNFWNFNDQGDYGAANNGKNAGEFTKVDGNSPYSDSVMLVTPLIDISQLNTPYLSFEWFSNNTNNPGDNVPLIIEVFDGSSWNLIDTLRGDSTEWIFVNYDLSTYQGNDIKVRFMVNKSVTNSYSWYNDILLDEIRVDDCISLGGQDGSVNVCAFQDTIDLNNGIITKPNGGGIWSFPNEPAFLTQDSVFNFEYLTPGSYDVYYVERYVCYDTTIATINVYDESKAGEDGTVEVCMNQPIDLIGILSGQIDLGGEWYDFSGSLLTTQQPIASNVPGTYNYTYIADNGVCPADTSIAEVVVRSDCDYLSIEGEMFTELSVYPNPATSQLHIVNPSNTSDLKIEMLDMNGRVVLVENQALNNATKTTLSIDELENGVYTLRVYNNEGYKTFKVVKQ</sequence>
<dbReference type="CDD" id="cd00063">
    <property type="entry name" value="FN3"/>
    <property type="match status" value="1"/>
</dbReference>
<dbReference type="PROSITE" id="PS50853">
    <property type="entry name" value="FN3"/>
    <property type="match status" value="1"/>
</dbReference>
<name>A0A3E1EWY8_9FLAO</name>
<evidence type="ECO:0000256" key="1">
    <source>
        <dbReference type="ARBA" id="ARBA00022729"/>
    </source>
</evidence>
<evidence type="ECO:0000313" key="4">
    <source>
        <dbReference type="EMBL" id="RFC54075.1"/>
    </source>
</evidence>
<dbReference type="InterPro" id="IPR013783">
    <property type="entry name" value="Ig-like_fold"/>
</dbReference>
<dbReference type="AlphaFoldDB" id="A0A3E1EWY8"/>
<dbReference type="InterPro" id="IPR036116">
    <property type="entry name" value="FN3_sf"/>
</dbReference>
<dbReference type="InterPro" id="IPR013320">
    <property type="entry name" value="ConA-like_dom_sf"/>
</dbReference>
<evidence type="ECO:0000313" key="5">
    <source>
        <dbReference type="Proteomes" id="UP000257127"/>
    </source>
</evidence>
<protein>
    <submittedName>
        <fullName evidence="4">T9SS C-terminal target domain-containing protein</fullName>
    </submittedName>
</protein>
<dbReference type="InterPro" id="IPR026444">
    <property type="entry name" value="Secre_tail"/>
</dbReference>
<dbReference type="EMBL" id="QURB01000005">
    <property type="protein sequence ID" value="RFC54075.1"/>
    <property type="molecule type" value="Genomic_DNA"/>
</dbReference>
<dbReference type="Gene3D" id="2.60.40.3080">
    <property type="match status" value="1"/>
</dbReference>
<dbReference type="Gene3D" id="2.60.40.10">
    <property type="entry name" value="Immunoglobulins"/>
    <property type="match status" value="1"/>
</dbReference>
<dbReference type="Pfam" id="PF00041">
    <property type="entry name" value="fn3"/>
    <property type="match status" value="1"/>
</dbReference>
<keyword evidence="1 2" id="KW-0732">Signal</keyword>
<keyword evidence="5" id="KW-1185">Reference proteome</keyword>
<dbReference type="GO" id="GO:0005975">
    <property type="term" value="P:carbohydrate metabolic process"/>
    <property type="evidence" value="ECO:0007669"/>
    <property type="project" value="UniProtKB-ARBA"/>
</dbReference>
<comment type="caution">
    <text evidence="4">The sequence shown here is derived from an EMBL/GenBank/DDBJ whole genome shotgun (WGS) entry which is preliminary data.</text>
</comment>
<evidence type="ECO:0000256" key="2">
    <source>
        <dbReference type="SAM" id="SignalP"/>
    </source>
</evidence>
<dbReference type="Proteomes" id="UP000257127">
    <property type="component" value="Unassembled WGS sequence"/>
</dbReference>
<gene>
    <name evidence="4" type="ORF">DXU93_08780</name>
</gene>
<feature type="domain" description="Fibronectin type-III" evidence="3">
    <location>
        <begin position="245"/>
        <end position="344"/>
    </location>
</feature>
<accession>A0A3E1EWY8</accession>
<dbReference type="Pfam" id="PF18962">
    <property type="entry name" value="Por_Secre_tail"/>
    <property type="match status" value="1"/>
</dbReference>
<proteinExistence type="predicted"/>
<dbReference type="SUPFAM" id="SSF49899">
    <property type="entry name" value="Concanavalin A-like lectins/glucanases"/>
    <property type="match status" value="2"/>
</dbReference>
<evidence type="ECO:0000259" key="3">
    <source>
        <dbReference type="PROSITE" id="PS50853"/>
    </source>
</evidence>
<dbReference type="GO" id="GO:0004553">
    <property type="term" value="F:hydrolase activity, hydrolyzing O-glycosyl compounds"/>
    <property type="evidence" value="ECO:0007669"/>
    <property type="project" value="UniProtKB-ARBA"/>
</dbReference>
<organism evidence="4 5">
    <name type="scientific">Brumimicrobium aurantiacum</name>
    <dbReference type="NCBI Taxonomy" id="1737063"/>
    <lineage>
        <taxon>Bacteria</taxon>
        <taxon>Pseudomonadati</taxon>
        <taxon>Bacteroidota</taxon>
        <taxon>Flavobacteriia</taxon>
        <taxon>Flavobacteriales</taxon>
        <taxon>Crocinitomicaceae</taxon>
        <taxon>Brumimicrobium</taxon>
    </lineage>
</organism>
<dbReference type="RefSeq" id="WP_116880915.1">
    <property type="nucleotide sequence ID" value="NZ_QURB01000005.1"/>
</dbReference>
<feature type="chain" id="PRO_5017606941" evidence="2">
    <location>
        <begin position="24"/>
        <end position="762"/>
    </location>
</feature>
<dbReference type="Pfam" id="PF13385">
    <property type="entry name" value="Laminin_G_3"/>
    <property type="match status" value="1"/>
</dbReference>
<dbReference type="NCBIfam" id="TIGR04183">
    <property type="entry name" value="Por_Secre_tail"/>
    <property type="match status" value="1"/>
</dbReference>
<dbReference type="InterPro" id="IPR003961">
    <property type="entry name" value="FN3_dom"/>
</dbReference>